<evidence type="ECO:0000256" key="3">
    <source>
        <dbReference type="ARBA" id="ARBA00022448"/>
    </source>
</evidence>
<feature type="transmembrane region" description="Helical" evidence="7">
    <location>
        <begin position="49"/>
        <end position="70"/>
    </location>
</feature>
<keyword evidence="4 7" id="KW-0812">Transmembrane</keyword>
<dbReference type="GO" id="GO:0016020">
    <property type="term" value="C:membrane"/>
    <property type="evidence" value="ECO:0007669"/>
    <property type="project" value="UniProtKB-SubCell"/>
</dbReference>
<evidence type="ECO:0000256" key="6">
    <source>
        <dbReference type="ARBA" id="ARBA00023136"/>
    </source>
</evidence>
<feature type="transmembrane region" description="Helical" evidence="7">
    <location>
        <begin position="82"/>
        <end position="102"/>
    </location>
</feature>
<dbReference type="PANTHER" id="PTHR11660:SF57">
    <property type="entry name" value="SOLUTE CARRIER FAMILY 40 MEMBER"/>
    <property type="match status" value="1"/>
</dbReference>
<keyword evidence="5 7" id="KW-1133">Transmembrane helix</keyword>
<keyword evidence="7" id="KW-0406">Ion transport</keyword>
<keyword evidence="6 7" id="KW-0472">Membrane</keyword>
<evidence type="ECO:0000256" key="4">
    <source>
        <dbReference type="ARBA" id="ARBA00022692"/>
    </source>
</evidence>
<dbReference type="PANTHER" id="PTHR11660">
    <property type="entry name" value="SOLUTE CARRIER FAMILY 40 MEMBER"/>
    <property type="match status" value="1"/>
</dbReference>
<comment type="function">
    <text evidence="7">May be involved in iron transport and iron homeostasis.</text>
</comment>
<evidence type="ECO:0000313" key="8">
    <source>
        <dbReference type="EMBL" id="KAG5174579.1"/>
    </source>
</evidence>
<evidence type="ECO:0000256" key="5">
    <source>
        <dbReference type="ARBA" id="ARBA00022989"/>
    </source>
</evidence>
<dbReference type="InterPro" id="IPR009716">
    <property type="entry name" value="Ferroportin-1"/>
</dbReference>
<dbReference type="SUPFAM" id="SSF103473">
    <property type="entry name" value="MFS general substrate transporter"/>
    <property type="match status" value="1"/>
</dbReference>
<comment type="similarity">
    <text evidence="2 7">Belongs to the ferroportin (FP) (TC 2.A.100) family. SLC40A subfamily.</text>
</comment>
<sequence>MEVDDTLAPVALFSLAAQHISVTWTQRTAEFASYLFIIDLFPTTLLPAALYGFVTTLAGILFGGNAGSLVDHPSRLNVIRFNIFLAKLSVVCLYAFLLVLFVKFPAESKEAGQRIGRGGHGIVWTLFSLTAVAGSVMKLADISMSVAIERDWVTTIAANSNARLTRLNLWIRRIDLGCKLLSPLFTGLLTSTVGNTTTLIIIAAIALGGLSFELLWINVVWKHFPVLSDNQNREAHSLHPVDAGTSHLDSQVVPPSSKLSFSSIKTWAMVSYEDWKLFIHSPVFLSSLSISLLYFTTLSFDGTMVAWLKTNTYSDGLISGMRGIAVCTGLLGTAIMPVLEKKVGLTRAGSWSIWSENFSLLPVVISFYIGTKQGAKAPAWNQALLFGGMAISRIGLWSFDLCQLKLLQLTLADHPRRNTLNGLQFSLQNLLDLLRYIMVIFLSRPSEFKYTAVISFGAVFSAASSYLVYLRRERGHLIHAEWFTRMRRKFQ</sequence>
<feature type="transmembrane region" description="Helical" evidence="7">
    <location>
        <begin position="351"/>
        <end position="371"/>
    </location>
</feature>
<feature type="transmembrane region" description="Helical" evidence="7">
    <location>
        <begin position="448"/>
        <end position="469"/>
    </location>
</feature>
<feature type="transmembrane region" description="Helical" evidence="7">
    <location>
        <begin position="317"/>
        <end position="339"/>
    </location>
</feature>
<reference evidence="8" key="1">
    <citation type="submission" date="2021-02" db="EMBL/GenBank/DDBJ databases">
        <title>Psilocybe cubensis genome.</title>
        <authorList>
            <person name="Mckernan K.J."/>
            <person name="Crawford S."/>
            <person name="Trippe A."/>
            <person name="Kane L.T."/>
            <person name="Mclaughlin S."/>
        </authorList>
    </citation>
    <scope>NUCLEOTIDE SEQUENCE [LARGE SCALE GENOMIC DNA]</scope>
    <source>
        <strain evidence="8">MGC-MH-2018</strain>
    </source>
</reference>
<feature type="transmembrane region" description="Helical" evidence="7">
    <location>
        <begin position="122"/>
        <end position="140"/>
    </location>
</feature>
<feature type="transmembrane region" description="Helical" evidence="7">
    <location>
        <begin position="199"/>
        <end position="221"/>
    </location>
</feature>
<name>A0A8H7YAY1_PSICU</name>
<gene>
    <name evidence="8" type="ORF">JR316_001241</name>
</gene>
<organism evidence="8">
    <name type="scientific">Psilocybe cubensis</name>
    <name type="common">Psychedelic mushroom</name>
    <name type="synonym">Stropharia cubensis</name>
    <dbReference type="NCBI Taxonomy" id="181762"/>
    <lineage>
        <taxon>Eukaryota</taxon>
        <taxon>Fungi</taxon>
        <taxon>Dikarya</taxon>
        <taxon>Basidiomycota</taxon>
        <taxon>Agaricomycotina</taxon>
        <taxon>Agaricomycetes</taxon>
        <taxon>Agaricomycetidae</taxon>
        <taxon>Agaricales</taxon>
        <taxon>Agaricineae</taxon>
        <taxon>Strophariaceae</taxon>
        <taxon>Psilocybe</taxon>
    </lineage>
</organism>
<feature type="transmembrane region" description="Helical" evidence="7">
    <location>
        <begin position="383"/>
        <end position="402"/>
    </location>
</feature>
<protein>
    <recommendedName>
        <fullName evidence="7">Solute carrier family 40 member</fullName>
    </recommendedName>
</protein>
<evidence type="ECO:0000256" key="1">
    <source>
        <dbReference type="ARBA" id="ARBA00004141"/>
    </source>
</evidence>
<evidence type="ECO:0000256" key="7">
    <source>
        <dbReference type="RuleBase" id="RU365065"/>
    </source>
</evidence>
<comment type="subcellular location">
    <subcellularLocation>
        <location evidence="1 7">Membrane</location>
        <topology evidence="1 7">Multi-pass membrane protein</topology>
    </subcellularLocation>
</comment>
<accession>A0A8H7YAY1</accession>
<proteinExistence type="inferred from homology"/>
<keyword evidence="3 7" id="KW-0813">Transport</keyword>
<dbReference type="GO" id="GO:0005381">
    <property type="term" value="F:iron ion transmembrane transporter activity"/>
    <property type="evidence" value="ECO:0007669"/>
    <property type="project" value="UniProtKB-UniRule"/>
</dbReference>
<comment type="caution">
    <text evidence="8">The sequence shown here is derived from an EMBL/GenBank/DDBJ whole genome shotgun (WGS) entry which is preliminary data.</text>
</comment>
<feature type="transmembrane region" description="Helical" evidence="7">
    <location>
        <begin position="277"/>
        <end position="297"/>
    </location>
</feature>
<dbReference type="AlphaFoldDB" id="A0A8H7YAY1"/>
<dbReference type="InterPro" id="IPR036259">
    <property type="entry name" value="MFS_trans_sf"/>
</dbReference>
<dbReference type="EMBL" id="JAFIQS010000001">
    <property type="protein sequence ID" value="KAG5174579.1"/>
    <property type="molecule type" value="Genomic_DNA"/>
</dbReference>
<dbReference type="Pfam" id="PF06963">
    <property type="entry name" value="FPN1"/>
    <property type="match status" value="1"/>
</dbReference>
<dbReference type="OrthoDB" id="648861at2759"/>
<evidence type="ECO:0000256" key="2">
    <source>
        <dbReference type="ARBA" id="ARBA00006279"/>
    </source>
</evidence>
<comment type="caution">
    <text evidence="7">Lacks conserved residue(s) required for the propagation of feature annotation.</text>
</comment>